<sequence>MSQRSQDMRHALAAVAPVCCGLSAQIAGRVAAAVLQGGSRQQLDAVLQLASQLGLSSSIQGSTADVQGELQAAELWALAAAAASLLRAVDGKELRPQQATATAAIVQLHLPALAAVARAPAAADSPTVNPSLPRQQELLELIAELVAAFGCWDVGLALVQAVTVPSTQPQHQQQKQEGHEAAAAAAAALPYDVGLQLAAAVIQQASLALSGAGGLTVPEQQQPSQGQVSSKDVLQHAISHNLPQVLALLTDAEQQPQPPPLPQQRGQPRQRNLQQQAVTQFMLPAVLGAAVQLGAEKVAAQELSKTCRQMLGGTPQQRQLGLTLLVQLPAKLLAGSAGVLGRLEGEAGDNDCMWNLLRSCLCDPEAANRKRAAYLLNLAVMAPCLAPSAAGEAQCAPAWQSFLKLLDCLDERAPHLVKEGWSEMDRLLPPVPSQEVQGPPFAPAAGSSCGLGWPWLEVLWTRGLQHEHQQVQRAVLESFLSRCWQGPQQQQEVAGSGAEAQAGASPSPLLLAAVPQDFVLTVLLPAAGQAHLWRGNDVTTLQRDVAAWVGQYTAAIDPTLQQQLLLALCTLLAGRSGPTQQRQRQLLRPFAQTAAAALAAAAQNLVDSSCDPSGGTSFGEGQPYQQWQALFLTRLQEATAGLGFSWGCGTYAAEMCSSLLQAAAAVAPMTTSSSDASQALLPAIGAWLQQVPLPLLLPGGALWDRAAGWLAAGRQQQQLTALGRCIKQWQNAAVAASAGSSCAATGAEEWQAWEQQASGFARLALLLASLPATDISSADATSAASQAGGKPLLSVANIAVAMAPWQQKLEQLYRRPYLGRGVPARCLLLLSQLQAVCPPLSVEDGAGGAGGQKDYLFFLDWLEGAICSAADALASHAGMHSATSLWGTLAPQQGSNGGQQQQQQQQQQPTDDQQGSRAAHLALHCVAGSLHLQLSPRQRQAASATASVARARLAACCLDAVCGFAAAREAGQAQQQAAPASAKEWERVTAQLVPLPACCYALAAALQAGLQLGPVLLPLQLARASQASAAALDAVLSLQAAAAAASAAGGGGCEAGPAAAAWCQRLSWKAADGLLVLRLKLERLNWKAEQQQGWEQQQGRVLAAALLSLEAEGSATGPAADPRRLLLQLRCCRLLLPRALQQPDVRQQALALQPAAALTAAAGSSDGDEGTAPEVELVGWLCHAAWRAYSGGAAGSRRRRAGLTAALASTCLHPALFCADRTALDAIHAPGGAVSLLLERLLAAGSKSWRVQGIVALQLCGMLTRHPALTVYHGGSIRQLLLWGCAEDPGLNGAGEALDAEAAAEMAALLAPGDAAMAAAFGATELAPRVTALCLLRAWVEQAQHAAGDGGGREAAAAAGRLLWRQLLDLTCSDPELRAARYGILGPTHRKKVRVWQALCVLAPLAPAEQASADFELLLQALSCADVASVKQYQDAIALVLLRRRPDLLHTRVLPLLQDCRSSASNALPSLILVLARAVVAQLPPVAAGRLEQQPPQQQPQPPALSGSQAALLAEAAAAITPWTLSHAHALRTFAQLVMWRLLEAFPSLSTSDPTAAAMLHFFSESDDIGRLRRGLSHAFNFDAFNLDLAVTPSGILCKGNGVHRADASFEGAPEPLLEEVRSFLLNERQNLRQELQQDRTAAATSQLALPAQPSSHQSAAATHSGSSSNRQKKGGGGGSGAGQAGGAWAAALGTPVLQAGGFDAVEAEVAAADEAAAGSRRAPRQELVVVASLLSKAPNLAGLARTCEVFGASSLVLPDLAVTRLPEFKSIAVTAHLWLPLQEVPEAMLGPWLRRQAAQGWALVGLEQSSESVQLQDFKFPRQTVLVLGREKEGIPADLLGLMHHTVEIPQLGVVRSLNVHVSGALAVWEYTRQHATGGDGTSGGGGGGGTNPRTHAGALA</sequence>
<dbReference type="InterPro" id="IPR044748">
    <property type="entry name" value="Trm3/TARBP1_C"/>
</dbReference>
<proteinExistence type="predicted"/>
<dbReference type="InterPro" id="IPR001537">
    <property type="entry name" value="SpoU_MeTrfase"/>
</dbReference>
<dbReference type="EMBL" id="SIDB01000006">
    <property type="protein sequence ID" value="KAI3431686.1"/>
    <property type="molecule type" value="Genomic_DNA"/>
</dbReference>
<reference evidence="5" key="2">
    <citation type="submission" date="2020-11" db="EMBL/GenBank/DDBJ databases">
        <authorList>
            <person name="Cecchin M."/>
            <person name="Marcolungo L."/>
            <person name="Rossato M."/>
            <person name="Girolomoni L."/>
            <person name="Cosentino E."/>
            <person name="Cuine S."/>
            <person name="Li-Beisson Y."/>
            <person name="Delledonne M."/>
            <person name="Ballottari M."/>
        </authorList>
    </citation>
    <scope>NUCLEOTIDE SEQUENCE</scope>
    <source>
        <strain evidence="5">211/11P</strain>
        <tissue evidence="5">Whole cell</tissue>
    </source>
</reference>
<feature type="compositionally biased region" description="Gly residues" evidence="3">
    <location>
        <begin position="1879"/>
        <end position="1892"/>
    </location>
</feature>
<dbReference type="InterPro" id="IPR045330">
    <property type="entry name" value="TRM3/TARBP1"/>
</dbReference>
<evidence type="ECO:0000313" key="5">
    <source>
        <dbReference type="EMBL" id="KAI3431686.1"/>
    </source>
</evidence>
<dbReference type="InterPro" id="IPR029026">
    <property type="entry name" value="tRNA_m1G_MTases_N"/>
</dbReference>
<dbReference type="Proteomes" id="UP001055712">
    <property type="component" value="Unassembled WGS sequence"/>
</dbReference>
<feature type="region of interest" description="Disordered" evidence="3">
    <location>
        <begin position="1636"/>
        <end position="1685"/>
    </location>
</feature>
<dbReference type="GO" id="GO:0030488">
    <property type="term" value="P:tRNA methylation"/>
    <property type="evidence" value="ECO:0007669"/>
    <property type="project" value="InterPro"/>
</dbReference>
<feature type="compositionally biased region" description="Polar residues" evidence="3">
    <location>
        <begin position="1639"/>
        <end position="1648"/>
    </location>
</feature>
<dbReference type="OrthoDB" id="241340at2759"/>
<reference evidence="5" key="1">
    <citation type="journal article" date="2019" name="Plant J.">
        <title>Chlorella vulgaris genome assembly and annotation reveals the molecular basis for metabolic acclimation to high light conditions.</title>
        <authorList>
            <person name="Cecchin M."/>
            <person name="Marcolungo L."/>
            <person name="Rossato M."/>
            <person name="Girolomoni L."/>
            <person name="Cosentino E."/>
            <person name="Cuine S."/>
            <person name="Li-Beisson Y."/>
            <person name="Delledonne M."/>
            <person name="Ballottari M."/>
        </authorList>
    </citation>
    <scope>NUCLEOTIDE SEQUENCE</scope>
    <source>
        <strain evidence="5">211/11P</strain>
    </source>
</reference>
<dbReference type="Pfam" id="PF00588">
    <property type="entry name" value="SpoU_methylase"/>
    <property type="match status" value="1"/>
</dbReference>
<evidence type="ECO:0000259" key="4">
    <source>
        <dbReference type="Pfam" id="PF00588"/>
    </source>
</evidence>
<accession>A0A9D4YXA7</accession>
<dbReference type="GO" id="GO:0003723">
    <property type="term" value="F:RNA binding"/>
    <property type="evidence" value="ECO:0007669"/>
    <property type="project" value="InterPro"/>
</dbReference>
<protein>
    <recommendedName>
        <fullName evidence="4">tRNA/rRNA methyltransferase SpoU type domain-containing protein</fullName>
    </recommendedName>
</protein>
<gene>
    <name evidence="5" type="ORF">D9Q98_004732</name>
</gene>
<evidence type="ECO:0000256" key="3">
    <source>
        <dbReference type="SAM" id="MobiDB-lite"/>
    </source>
</evidence>
<feature type="region of interest" description="Disordered" evidence="3">
    <location>
        <begin position="887"/>
        <end position="914"/>
    </location>
</feature>
<dbReference type="GO" id="GO:0016423">
    <property type="term" value="F:tRNA (guanine) methyltransferase activity"/>
    <property type="evidence" value="ECO:0007669"/>
    <property type="project" value="InterPro"/>
</dbReference>
<feature type="compositionally biased region" description="Low complexity" evidence="3">
    <location>
        <begin position="263"/>
        <end position="273"/>
    </location>
</feature>
<dbReference type="PANTHER" id="PTHR12029">
    <property type="entry name" value="RNA METHYLTRANSFERASE"/>
    <property type="match status" value="1"/>
</dbReference>
<evidence type="ECO:0000256" key="1">
    <source>
        <dbReference type="ARBA" id="ARBA00022603"/>
    </source>
</evidence>
<name>A0A9D4YXA7_CHLVU</name>
<dbReference type="InterPro" id="IPR029028">
    <property type="entry name" value="Alpha/beta_knot_MTases"/>
</dbReference>
<comment type="caution">
    <text evidence="5">The sequence shown here is derived from an EMBL/GenBank/DDBJ whole genome shotgun (WGS) entry which is preliminary data.</text>
</comment>
<feature type="domain" description="tRNA/rRNA methyltransferase SpoU type" evidence="4">
    <location>
        <begin position="1728"/>
        <end position="1869"/>
    </location>
</feature>
<dbReference type="PANTHER" id="PTHR12029:SF11">
    <property type="entry name" value="METHYLTRANSFERASE TARBP1-RELATED"/>
    <property type="match status" value="1"/>
</dbReference>
<keyword evidence="2" id="KW-0808">Transferase</keyword>
<keyword evidence="1" id="KW-0489">Methyltransferase</keyword>
<dbReference type="Gene3D" id="3.40.1280.10">
    <property type="match status" value="1"/>
</dbReference>
<feature type="compositionally biased region" description="Low complexity" evidence="3">
    <location>
        <begin position="891"/>
        <end position="914"/>
    </location>
</feature>
<feature type="region of interest" description="Disordered" evidence="3">
    <location>
        <begin position="254"/>
        <end position="273"/>
    </location>
</feature>
<feature type="region of interest" description="Disordered" evidence="3">
    <location>
        <begin position="1878"/>
        <end position="1902"/>
    </location>
</feature>
<keyword evidence="6" id="KW-1185">Reference proteome</keyword>
<dbReference type="SUPFAM" id="SSF75217">
    <property type="entry name" value="alpha/beta knot"/>
    <property type="match status" value="1"/>
</dbReference>
<dbReference type="CDD" id="cd18091">
    <property type="entry name" value="SpoU-like_TRM3-like"/>
    <property type="match status" value="1"/>
</dbReference>
<feature type="compositionally biased region" description="Gly residues" evidence="3">
    <location>
        <begin position="1675"/>
        <end position="1685"/>
    </location>
</feature>
<organism evidence="5 6">
    <name type="scientific">Chlorella vulgaris</name>
    <name type="common">Green alga</name>
    <dbReference type="NCBI Taxonomy" id="3077"/>
    <lineage>
        <taxon>Eukaryota</taxon>
        <taxon>Viridiplantae</taxon>
        <taxon>Chlorophyta</taxon>
        <taxon>core chlorophytes</taxon>
        <taxon>Trebouxiophyceae</taxon>
        <taxon>Chlorellales</taxon>
        <taxon>Chlorellaceae</taxon>
        <taxon>Chlorella clade</taxon>
        <taxon>Chlorella</taxon>
    </lineage>
</organism>
<evidence type="ECO:0000256" key="2">
    <source>
        <dbReference type="ARBA" id="ARBA00022679"/>
    </source>
</evidence>
<evidence type="ECO:0000313" key="6">
    <source>
        <dbReference type="Proteomes" id="UP001055712"/>
    </source>
</evidence>
<feature type="compositionally biased region" description="Low complexity" evidence="3">
    <location>
        <begin position="1649"/>
        <end position="1669"/>
    </location>
</feature>